<dbReference type="RefSeq" id="WP_376865383.1">
    <property type="nucleotide sequence ID" value="NZ_JBHRYB010000005.1"/>
</dbReference>
<keyword evidence="3" id="KW-0645">Protease</keyword>
<comment type="caution">
    <text evidence="3">The sequence shown here is derived from an EMBL/GenBank/DDBJ whole genome shotgun (WGS) entry which is preliminary data.</text>
</comment>
<keyword evidence="1" id="KW-0732">Signal</keyword>
<protein>
    <submittedName>
        <fullName evidence="3">M6 family metalloprotease domain-containing protein</fullName>
    </submittedName>
</protein>
<dbReference type="InterPro" id="IPR018247">
    <property type="entry name" value="EF_Hand_1_Ca_BS"/>
</dbReference>
<dbReference type="GO" id="GO:0008237">
    <property type="term" value="F:metallopeptidase activity"/>
    <property type="evidence" value="ECO:0007669"/>
    <property type="project" value="UniProtKB-KW"/>
</dbReference>
<reference evidence="4" key="1">
    <citation type="journal article" date="2019" name="Int. J. Syst. Evol. Microbiol.">
        <title>The Global Catalogue of Microorganisms (GCM) 10K type strain sequencing project: providing services to taxonomists for standard genome sequencing and annotation.</title>
        <authorList>
            <consortium name="The Broad Institute Genomics Platform"/>
            <consortium name="The Broad Institute Genome Sequencing Center for Infectious Disease"/>
            <person name="Wu L."/>
            <person name="Ma J."/>
        </authorList>
    </citation>
    <scope>NUCLEOTIDE SEQUENCE [LARGE SCALE GENOMIC DNA]</scope>
    <source>
        <strain evidence="4">KCTC 42424</strain>
    </source>
</reference>
<keyword evidence="3" id="KW-0378">Hydrolase</keyword>
<evidence type="ECO:0000313" key="3">
    <source>
        <dbReference type="EMBL" id="MFC3679639.1"/>
    </source>
</evidence>
<keyword evidence="3" id="KW-0482">Metalloprotease</keyword>
<feature type="domain" description="Peptidase M6-like" evidence="2">
    <location>
        <begin position="260"/>
        <end position="357"/>
    </location>
</feature>
<organism evidence="3 4">
    <name type="scientific">Bacterioplanoides pacificum</name>
    <dbReference type="NCBI Taxonomy" id="1171596"/>
    <lineage>
        <taxon>Bacteria</taxon>
        <taxon>Pseudomonadati</taxon>
        <taxon>Pseudomonadota</taxon>
        <taxon>Gammaproteobacteria</taxon>
        <taxon>Oceanospirillales</taxon>
        <taxon>Oceanospirillaceae</taxon>
        <taxon>Bacterioplanoides</taxon>
    </lineage>
</organism>
<dbReference type="PANTHER" id="PTHR41775:SF1">
    <property type="entry name" value="PEPTIDASE M6-LIKE DOMAIN-CONTAINING PROTEIN"/>
    <property type="match status" value="1"/>
</dbReference>
<feature type="signal peptide" evidence="1">
    <location>
        <begin position="1"/>
        <end position="18"/>
    </location>
</feature>
<gene>
    <name evidence="3" type="ORF">ACFOMG_05870</name>
</gene>
<dbReference type="NCBIfam" id="TIGR03296">
    <property type="entry name" value="M6dom_TIGR03296"/>
    <property type="match status" value="1"/>
</dbReference>
<proteinExistence type="predicted"/>
<dbReference type="PROSITE" id="PS00018">
    <property type="entry name" value="EF_HAND_1"/>
    <property type="match status" value="1"/>
</dbReference>
<evidence type="ECO:0000313" key="4">
    <source>
        <dbReference type="Proteomes" id="UP001595722"/>
    </source>
</evidence>
<sequence length="703" mass="76311">MLTLLLSILLLLPVCVQASLPPPEQRLTITLADDRQLVVTTGGDRDNLWVRTLDGRYLVQQQGYWMLARRQASGRVESTGVPLVEGVQLPAPTSAASALVTSPASLTANSIPEPERQPYRFTAGQYQRQPLLVVRVAFANQGFVYSDAEVARRFFGSDNSVSHFFAENSYHNFDIVPVNEFSGRAHDGVVSVRLDSNHPDFGTGYGVQSQNLARAALQQLPASLTLENYDRNQDRWLDPNELAIVFLVAGYEQAYTGAGTPVPRLWAHKSSLYQGVAGSMRIGEYAMFGERHQDHLATMGLICHELGHLLFDLPDLYDRYGKSMGVGRWGLMGLGGWNAAAGPAGSRPAHMMGWSKQEVGFLAPGHAGDGQTSVHLRALSDGADLLEIPLDGYRHGARLLLEHRRLSSYDAGLPGAGILLTRINDRVGYGPLGGQNDDVTNPLVDVAEANGNNDLDVNRNRGDAGDVFSLSQNALQFSEITPSPLAQTSAVTLLQLQAGVVADIDVRIRNPVYGDNIGLAEVGPNAVRGNPGDSSSVLIRMPLYDKVVWLDGLDWFSPGQAQLSLTLYSDDPRRGGQPLQPAGQFSLQPGWNRLMLPQRQAAEQRSFVYLQLDVLSLDSRGPLAVDLQGQASGNTWWRQDATDYQPAAFDVAARLLVMNRDVAAVPGVDAAPAADVAPSSSGAGGLSWLLLPLLWLAVRYRWL</sequence>
<evidence type="ECO:0000256" key="1">
    <source>
        <dbReference type="SAM" id="SignalP"/>
    </source>
</evidence>
<accession>A0ABV7VR13</accession>
<dbReference type="EMBL" id="JBHRYB010000005">
    <property type="protein sequence ID" value="MFC3679639.1"/>
    <property type="molecule type" value="Genomic_DNA"/>
</dbReference>
<dbReference type="InterPro" id="IPR008757">
    <property type="entry name" value="Peptidase_M6-like_domain"/>
</dbReference>
<keyword evidence="4" id="KW-1185">Reference proteome</keyword>
<name>A0ABV7VR13_9GAMM</name>
<dbReference type="Pfam" id="PF05547">
    <property type="entry name" value="Peptidase_M6"/>
    <property type="match status" value="1"/>
</dbReference>
<evidence type="ECO:0000259" key="2">
    <source>
        <dbReference type="Pfam" id="PF05547"/>
    </source>
</evidence>
<dbReference type="Proteomes" id="UP001595722">
    <property type="component" value="Unassembled WGS sequence"/>
</dbReference>
<feature type="chain" id="PRO_5045691466" evidence="1">
    <location>
        <begin position="19"/>
        <end position="703"/>
    </location>
</feature>
<dbReference type="PANTHER" id="PTHR41775">
    <property type="entry name" value="SECRETED PROTEIN-RELATED"/>
    <property type="match status" value="1"/>
</dbReference>